<keyword evidence="13" id="KW-0998">Cell outer membrane</keyword>
<dbReference type="GO" id="GO:0046930">
    <property type="term" value="C:pore complex"/>
    <property type="evidence" value="ECO:0007669"/>
    <property type="project" value="UniProtKB-KW"/>
</dbReference>
<evidence type="ECO:0000256" key="15">
    <source>
        <dbReference type="SAM" id="SignalP"/>
    </source>
</evidence>
<keyword evidence="10" id="KW-0626">Porin</keyword>
<keyword evidence="6" id="KW-0812">Transmembrane</keyword>
<evidence type="ECO:0000256" key="11">
    <source>
        <dbReference type="ARBA" id="ARBA00023136"/>
    </source>
</evidence>
<evidence type="ECO:0000313" key="19">
    <source>
        <dbReference type="Proteomes" id="UP000676409"/>
    </source>
</evidence>
<dbReference type="RefSeq" id="WP_211938378.1">
    <property type="nucleotide sequence ID" value="NZ_CP073078.1"/>
</dbReference>
<evidence type="ECO:0000256" key="13">
    <source>
        <dbReference type="ARBA" id="ARBA00023237"/>
    </source>
</evidence>
<evidence type="ECO:0000256" key="14">
    <source>
        <dbReference type="ARBA" id="ARBA00023288"/>
    </source>
</evidence>
<feature type="chain" id="PRO_5037240816" evidence="15">
    <location>
        <begin position="28"/>
        <end position="188"/>
    </location>
</feature>
<dbReference type="Pfam" id="PF22461">
    <property type="entry name" value="SLBB_2"/>
    <property type="match status" value="1"/>
</dbReference>
<dbReference type="InterPro" id="IPR049712">
    <property type="entry name" value="Poly_export"/>
</dbReference>
<evidence type="ECO:0000259" key="17">
    <source>
        <dbReference type="Pfam" id="PF22461"/>
    </source>
</evidence>
<dbReference type="AlphaFoldDB" id="A0A975G0J8"/>
<dbReference type="Pfam" id="PF02563">
    <property type="entry name" value="Poly_export"/>
    <property type="match status" value="1"/>
</dbReference>
<dbReference type="InterPro" id="IPR003715">
    <property type="entry name" value="Poly_export_N"/>
</dbReference>
<name>A0A975G0J8_9CAUL</name>
<keyword evidence="5" id="KW-0762">Sugar transport</keyword>
<reference evidence="18" key="1">
    <citation type="submission" date="2021-04" db="EMBL/GenBank/DDBJ databases">
        <title>The complete genome sequence of Caulobacter sp. S6.</title>
        <authorList>
            <person name="Tang Y."/>
            <person name="Ouyang W."/>
            <person name="Liu Q."/>
            <person name="Huang B."/>
            <person name="Guo Z."/>
            <person name="Lei P."/>
        </authorList>
    </citation>
    <scope>NUCLEOTIDE SEQUENCE</scope>
    <source>
        <strain evidence="18">S6</strain>
    </source>
</reference>
<dbReference type="KEGG" id="caul:KCG34_00070"/>
<dbReference type="PANTHER" id="PTHR33619:SF3">
    <property type="entry name" value="POLYSACCHARIDE EXPORT PROTEIN GFCE-RELATED"/>
    <property type="match status" value="1"/>
</dbReference>
<dbReference type="GO" id="GO:0015288">
    <property type="term" value="F:porin activity"/>
    <property type="evidence" value="ECO:0007669"/>
    <property type="project" value="UniProtKB-KW"/>
</dbReference>
<evidence type="ECO:0000256" key="6">
    <source>
        <dbReference type="ARBA" id="ARBA00022692"/>
    </source>
</evidence>
<sequence length="188" mass="20354">MTGVGRFLRVAAACTVIAWTGASAVRAAPGPASPTVTAYRLGVADRLRITVFNEPDLTGEFVVNANGSIAFPLVGQVKAVGRTKEQVGAELTRKLADGYLRQPQVSIDVVGFRPFYIMGEVNKPGEYPYEPGLTVLDAVAAAQGFTYRADKQHVFVRHERQTAEARDPLKSGMAVRPGDTLRIGERYF</sequence>
<feature type="signal peptide" evidence="15">
    <location>
        <begin position="1"/>
        <end position="27"/>
    </location>
</feature>
<evidence type="ECO:0000313" key="18">
    <source>
        <dbReference type="EMBL" id="QUD88327.1"/>
    </source>
</evidence>
<dbReference type="PANTHER" id="PTHR33619">
    <property type="entry name" value="POLYSACCHARIDE EXPORT PROTEIN GFCE-RELATED"/>
    <property type="match status" value="1"/>
</dbReference>
<evidence type="ECO:0000256" key="8">
    <source>
        <dbReference type="ARBA" id="ARBA00023047"/>
    </source>
</evidence>
<gene>
    <name evidence="18" type="ORF">KCG34_00070</name>
</gene>
<evidence type="ECO:0000256" key="2">
    <source>
        <dbReference type="ARBA" id="ARBA00009450"/>
    </source>
</evidence>
<dbReference type="Proteomes" id="UP000676409">
    <property type="component" value="Chromosome"/>
</dbReference>
<evidence type="ECO:0000256" key="10">
    <source>
        <dbReference type="ARBA" id="ARBA00023114"/>
    </source>
</evidence>
<keyword evidence="4" id="KW-1134">Transmembrane beta strand</keyword>
<evidence type="ECO:0000256" key="1">
    <source>
        <dbReference type="ARBA" id="ARBA00004571"/>
    </source>
</evidence>
<dbReference type="EMBL" id="CP073078">
    <property type="protein sequence ID" value="QUD88327.1"/>
    <property type="molecule type" value="Genomic_DNA"/>
</dbReference>
<organism evidence="18 19">
    <name type="scientific">Phenylobacterium montanum</name>
    <dbReference type="NCBI Taxonomy" id="2823693"/>
    <lineage>
        <taxon>Bacteria</taxon>
        <taxon>Pseudomonadati</taxon>
        <taxon>Pseudomonadota</taxon>
        <taxon>Alphaproteobacteria</taxon>
        <taxon>Caulobacterales</taxon>
        <taxon>Caulobacteraceae</taxon>
        <taxon>Phenylobacterium</taxon>
    </lineage>
</organism>
<evidence type="ECO:0000256" key="5">
    <source>
        <dbReference type="ARBA" id="ARBA00022597"/>
    </source>
</evidence>
<keyword evidence="9" id="KW-0406">Ion transport</keyword>
<keyword evidence="19" id="KW-1185">Reference proteome</keyword>
<dbReference type="GO" id="GO:0006811">
    <property type="term" value="P:monoatomic ion transport"/>
    <property type="evidence" value="ECO:0007669"/>
    <property type="project" value="UniProtKB-KW"/>
</dbReference>
<feature type="domain" description="Polysaccharide export protein N-terminal" evidence="16">
    <location>
        <begin position="35"/>
        <end position="109"/>
    </location>
</feature>
<comment type="subcellular location">
    <subcellularLocation>
        <location evidence="1">Cell outer membrane</location>
        <topology evidence="1">Multi-pass membrane protein</topology>
    </subcellularLocation>
</comment>
<evidence type="ECO:0000256" key="12">
    <source>
        <dbReference type="ARBA" id="ARBA00023139"/>
    </source>
</evidence>
<evidence type="ECO:0000256" key="7">
    <source>
        <dbReference type="ARBA" id="ARBA00022729"/>
    </source>
</evidence>
<keyword evidence="8" id="KW-0625">Polysaccharide transport</keyword>
<dbReference type="Gene3D" id="3.10.560.10">
    <property type="entry name" value="Outer membrane lipoprotein wza domain like"/>
    <property type="match status" value="1"/>
</dbReference>
<keyword evidence="14" id="KW-0449">Lipoprotein</keyword>
<accession>A0A975G0J8</accession>
<keyword evidence="7 15" id="KW-0732">Signal</keyword>
<keyword evidence="12" id="KW-0564">Palmitate</keyword>
<feature type="domain" description="SLBB" evidence="17">
    <location>
        <begin position="115"/>
        <end position="162"/>
    </location>
</feature>
<keyword evidence="11" id="KW-0472">Membrane</keyword>
<dbReference type="GO" id="GO:0015159">
    <property type="term" value="F:polysaccharide transmembrane transporter activity"/>
    <property type="evidence" value="ECO:0007669"/>
    <property type="project" value="InterPro"/>
</dbReference>
<evidence type="ECO:0000256" key="3">
    <source>
        <dbReference type="ARBA" id="ARBA00022448"/>
    </source>
</evidence>
<protein>
    <submittedName>
        <fullName evidence="18">Polysaccharide export protein</fullName>
    </submittedName>
</protein>
<evidence type="ECO:0000256" key="4">
    <source>
        <dbReference type="ARBA" id="ARBA00022452"/>
    </source>
</evidence>
<dbReference type="InterPro" id="IPR054765">
    <property type="entry name" value="SLBB_dom"/>
</dbReference>
<comment type="similarity">
    <text evidence="2">Belongs to the BexD/CtrA/VexA family.</text>
</comment>
<evidence type="ECO:0000256" key="9">
    <source>
        <dbReference type="ARBA" id="ARBA00023065"/>
    </source>
</evidence>
<dbReference type="Gene3D" id="3.30.1950.10">
    <property type="entry name" value="wza like domain"/>
    <property type="match status" value="1"/>
</dbReference>
<keyword evidence="3" id="KW-0813">Transport</keyword>
<proteinExistence type="inferred from homology"/>
<evidence type="ECO:0000259" key="16">
    <source>
        <dbReference type="Pfam" id="PF02563"/>
    </source>
</evidence>
<dbReference type="GO" id="GO:0009279">
    <property type="term" value="C:cell outer membrane"/>
    <property type="evidence" value="ECO:0007669"/>
    <property type="project" value="UniProtKB-SubCell"/>
</dbReference>